<dbReference type="InterPro" id="IPR036388">
    <property type="entry name" value="WH-like_DNA-bd_sf"/>
</dbReference>
<keyword evidence="4" id="KW-0238">DNA-binding</keyword>
<dbReference type="PANTHER" id="PTHR33238:SF7">
    <property type="entry name" value="IRON-DEPENDENT TRANSCRIPTIONAL REGULATOR"/>
    <property type="match status" value="1"/>
</dbReference>
<dbReference type="PROSITE" id="PS50944">
    <property type="entry name" value="HTH_DTXR"/>
    <property type="match status" value="1"/>
</dbReference>
<dbReference type="InterPro" id="IPR038157">
    <property type="entry name" value="FeoA_core_dom"/>
</dbReference>
<sequence>MNSFTEENYLKAIYKLSERTEEMVSTNAISEEMNTRAASVTDMLKKLSEKGLINYVKYQGVSLTSQGKVTAVNIIRKHRLWEVFLVNKLDFGWDEVHDIAEELEHINSEKLVDRLDEFLGCPQFDPHGDPIPTKTGKFREHDFIKLSKLERGESGVISGVSDHSSTFLHYLERLNMVLGKRISMVERNEYDGSVVVEDGGGSKIYLSKEVSNNILVTS</sequence>
<dbReference type="SUPFAM" id="SSF47979">
    <property type="entry name" value="Iron-dependent repressor protein, dimerization domain"/>
    <property type="match status" value="1"/>
</dbReference>
<keyword evidence="3" id="KW-0805">Transcription regulation</keyword>
<dbReference type="Pfam" id="PF04023">
    <property type="entry name" value="FeoA"/>
    <property type="match status" value="1"/>
</dbReference>
<dbReference type="GO" id="GO:0046983">
    <property type="term" value="F:protein dimerization activity"/>
    <property type="evidence" value="ECO:0007669"/>
    <property type="project" value="InterPro"/>
</dbReference>
<evidence type="ECO:0000256" key="3">
    <source>
        <dbReference type="ARBA" id="ARBA00023015"/>
    </source>
</evidence>
<dbReference type="InterPro" id="IPR050536">
    <property type="entry name" value="DtxR_MntR_Metal-Reg"/>
</dbReference>
<dbReference type="SUPFAM" id="SSF46785">
    <property type="entry name" value="Winged helix' DNA-binding domain"/>
    <property type="match status" value="1"/>
</dbReference>
<name>A0A4V2UTL4_9SPHI</name>
<dbReference type="Gene3D" id="1.10.60.10">
    <property type="entry name" value="Iron dependent repressor, metal binding and dimerisation domain"/>
    <property type="match status" value="1"/>
</dbReference>
<dbReference type="EMBL" id="SMAD01000007">
    <property type="protein sequence ID" value="TCS86586.1"/>
    <property type="molecule type" value="Genomic_DNA"/>
</dbReference>
<comment type="caution">
    <text evidence="8">The sequence shown here is derived from an EMBL/GenBank/DDBJ whole genome shotgun (WGS) entry which is preliminary data.</text>
</comment>
<dbReference type="InterPro" id="IPR007167">
    <property type="entry name" value="Fe-transptr_FeoA-like"/>
</dbReference>
<dbReference type="Pfam" id="PF02742">
    <property type="entry name" value="Fe_dep_repr_C"/>
    <property type="match status" value="1"/>
</dbReference>
<evidence type="ECO:0000313" key="8">
    <source>
        <dbReference type="EMBL" id="TCS86586.1"/>
    </source>
</evidence>
<dbReference type="Pfam" id="PF01325">
    <property type="entry name" value="Fe_dep_repress"/>
    <property type="match status" value="1"/>
</dbReference>
<dbReference type="SMART" id="SM00529">
    <property type="entry name" value="HTH_DTXR"/>
    <property type="match status" value="1"/>
</dbReference>
<evidence type="ECO:0000256" key="2">
    <source>
        <dbReference type="ARBA" id="ARBA00022386"/>
    </source>
</evidence>
<dbReference type="FunFam" id="1.10.60.10:FF:000004">
    <property type="entry name" value="DtxR family transcriptional regulator"/>
    <property type="match status" value="1"/>
</dbReference>
<dbReference type="Proteomes" id="UP000295807">
    <property type="component" value="Unassembled WGS sequence"/>
</dbReference>
<accession>A0A4V2UTL4</accession>
<dbReference type="Gene3D" id="1.10.10.10">
    <property type="entry name" value="Winged helix-like DNA-binding domain superfamily/Winged helix DNA-binding domain"/>
    <property type="match status" value="1"/>
</dbReference>
<dbReference type="InterPro" id="IPR022689">
    <property type="entry name" value="Iron_dep_repressor"/>
</dbReference>
<keyword evidence="9" id="KW-1185">Reference proteome</keyword>
<dbReference type="Gene3D" id="2.30.30.90">
    <property type="match status" value="1"/>
</dbReference>
<comment type="function">
    <text evidence="6">In the presence of manganese, represses expression of mntH and mntS. Up-regulates expression of mntP.</text>
</comment>
<evidence type="ECO:0000256" key="4">
    <source>
        <dbReference type="ARBA" id="ARBA00023125"/>
    </source>
</evidence>
<comment type="similarity">
    <text evidence="1">Belongs to the DtxR/MntR family.</text>
</comment>
<gene>
    <name evidence="8" type="ORF">EDD80_107119</name>
</gene>
<dbReference type="OrthoDB" id="9791355at2"/>
<reference evidence="8 9" key="1">
    <citation type="submission" date="2019-03" db="EMBL/GenBank/DDBJ databases">
        <title>Genomic Encyclopedia of Type Strains, Phase IV (KMG-IV): sequencing the most valuable type-strain genomes for metagenomic binning, comparative biology and taxonomic classification.</title>
        <authorList>
            <person name="Goeker M."/>
        </authorList>
    </citation>
    <scope>NUCLEOTIDE SEQUENCE [LARGE SCALE GENOMIC DNA]</scope>
    <source>
        <strain evidence="8 9">DSM 21100</strain>
    </source>
</reference>
<evidence type="ECO:0000313" key="9">
    <source>
        <dbReference type="Proteomes" id="UP000295807"/>
    </source>
</evidence>
<keyword evidence="5" id="KW-0804">Transcription</keyword>
<dbReference type="GO" id="GO:0003700">
    <property type="term" value="F:DNA-binding transcription factor activity"/>
    <property type="evidence" value="ECO:0007669"/>
    <property type="project" value="InterPro"/>
</dbReference>
<dbReference type="SMART" id="SM00899">
    <property type="entry name" value="FeoA"/>
    <property type="match status" value="1"/>
</dbReference>
<feature type="domain" description="HTH dtxR-type" evidence="7">
    <location>
        <begin position="1"/>
        <end position="64"/>
    </location>
</feature>
<dbReference type="GO" id="GO:0046914">
    <property type="term" value="F:transition metal ion binding"/>
    <property type="evidence" value="ECO:0007669"/>
    <property type="project" value="InterPro"/>
</dbReference>
<proteinExistence type="inferred from homology"/>
<dbReference type="InterPro" id="IPR036390">
    <property type="entry name" value="WH_DNA-bd_sf"/>
</dbReference>
<evidence type="ECO:0000259" key="7">
    <source>
        <dbReference type="PROSITE" id="PS50944"/>
    </source>
</evidence>
<dbReference type="InterPro" id="IPR036421">
    <property type="entry name" value="Fe_dep_repressor_sf"/>
</dbReference>
<evidence type="ECO:0000256" key="1">
    <source>
        <dbReference type="ARBA" id="ARBA00007871"/>
    </source>
</evidence>
<dbReference type="AlphaFoldDB" id="A0A4V2UTL4"/>
<protein>
    <recommendedName>
        <fullName evidence="2">Transcriptional regulator MntR</fullName>
    </recommendedName>
</protein>
<organism evidence="8 9">
    <name type="scientific">Anseongella ginsenosidimutans</name>
    <dbReference type="NCBI Taxonomy" id="496056"/>
    <lineage>
        <taxon>Bacteria</taxon>
        <taxon>Pseudomonadati</taxon>
        <taxon>Bacteroidota</taxon>
        <taxon>Sphingobacteriia</taxon>
        <taxon>Sphingobacteriales</taxon>
        <taxon>Sphingobacteriaceae</taxon>
        <taxon>Anseongella</taxon>
    </lineage>
</organism>
<dbReference type="InterPro" id="IPR022687">
    <property type="entry name" value="HTH_DTXR"/>
</dbReference>
<dbReference type="InterPro" id="IPR001367">
    <property type="entry name" value="Fe_dep_repressor"/>
</dbReference>
<dbReference type="GO" id="GO:0003677">
    <property type="term" value="F:DNA binding"/>
    <property type="evidence" value="ECO:0007669"/>
    <property type="project" value="UniProtKB-KW"/>
</dbReference>
<dbReference type="RefSeq" id="WP_132129592.1">
    <property type="nucleotide sequence ID" value="NZ_SMAD01000007.1"/>
</dbReference>
<evidence type="ECO:0000256" key="5">
    <source>
        <dbReference type="ARBA" id="ARBA00023163"/>
    </source>
</evidence>
<dbReference type="PANTHER" id="PTHR33238">
    <property type="entry name" value="IRON (METAL) DEPENDENT REPRESSOR, DTXR FAMILY"/>
    <property type="match status" value="1"/>
</dbReference>
<evidence type="ECO:0000256" key="6">
    <source>
        <dbReference type="ARBA" id="ARBA00025185"/>
    </source>
</evidence>